<keyword evidence="1" id="KW-0732">Signal</keyword>
<feature type="chain" id="PRO_5007844941" description="Lactococcin 972 family bacteriocin" evidence="1">
    <location>
        <begin position="29"/>
        <end position="104"/>
    </location>
</feature>
<dbReference type="RefSeq" id="WP_139107924.1">
    <property type="nucleotide sequence ID" value="NZ_LRIE01000085.1"/>
</dbReference>
<comment type="caution">
    <text evidence="2">The sequence shown here is derived from an EMBL/GenBank/DDBJ whole genome shotgun (WGS) entry which is preliminary data.</text>
</comment>
<evidence type="ECO:0000313" key="5">
    <source>
        <dbReference type="Proteomes" id="UP000093412"/>
    </source>
</evidence>
<name>A0A163PW24_9CELL</name>
<dbReference type="PATRIC" id="fig|43678.3.peg.4055"/>
<keyword evidence="5" id="KW-1185">Reference proteome</keyword>
<gene>
    <name evidence="3" type="ORF">OERS_35670</name>
    <name evidence="2" type="ORF">OJAG_38840</name>
</gene>
<dbReference type="Proteomes" id="UP000093412">
    <property type="component" value="Unassembled WGS sequence"/>
</dbReference>
<dbReference type="EMBL" id="MAQA01000059">
    <property type="protein sequence ID" value="OCI29744.1"/>
    <property type="molecule type" value="Genomic_DNA"/>
</dbReference>
<evidence type="ECO:0000313" key="4">
    <source>
        <dbReference type="Proteomes" id="UP000076447"/>
    </source>
</evidence>
<accession>A0A163PW24</accession>
<evidence type="ECO:0000313" key="3">
    <source>
        <dbReference type="EMBL" id="OCI29744.1"/>
    </source>
</evidence>
<sequence length="104" mass="10217">MHRKSAGGAIGLLMAAALIFVPAGSASAVTISGTGDCPGGRFQVTTGTSKSFVGVNSGGTYKSASTSNGSIATAKARSGVAGAVRWSVSNNLTTNPGWSYTCSV</sequence>
<dbReference type="AlphaFoldDB" id="A0A163PW24"/>
<evidence type="ECO:0000256" key="1">
    <source>
        <dbReference type="SAM" id="SignalP"/>
    </source>
</evidence>
<dbReference type="STRING" id="43678.OJAG_38840"/>
<dbReference type="EMBL" id="LRIE01000085">
    <property type="protein sequence ID" value="KZM33564.1"/>
    <property type="molecule type" value="Genomic_DNA"/>
</dbReference>
<reference evidence="3 5" key="2">
    <citation type="submission" date="2016-06" db="EMBL/GenBank/DDBJ databases">
        <title>Genome sequence of Oerskovia enterophila DSM 43852.</title>
        <authorList>
            <person name="Poehlein A."/>
            <person name="Jag V."/>
            <person name="Bengelsdorf F.R."/>
            <person name="Daniel R."/>
            <person name="Duerre P."/>
        </authorList>
    </citation>
    <scope>NUCLEOTIDE SEQUENCE [LARGE SCALE GENOMIC DNA]</scope>
    <source>
        <strain evidence="3 5">DSM 43852</strain>
    </source>
</reference>
<organism evidence="2 4">
    <name type="scientific">Oerskovia enterophila</name>
    <dbReference type="NCBI Taxonomy" id="43678"/>
    <lineage>
        <taxon>Bacteria</taxon>
        <taxon>Bacillati</taxon>
        <taxon>Actinomycetota</taxon>
        <taxon>Actinomycetes</taxon>
        <taxon>Micrococcales</taxon>
        <taxon>Cellulomonadaceae</taxon>
        <taxon>Oerskovia</taxon>
    </lineage>
</organism>
<evidence type="ECO:0000313" key="2">
    <source>
        <dbReference type="EMBL" id="KZM33564.1"/>
    </source>
</evidence>
<dbReference type="Proteomes" id="UP000076447">
    <property type="component" value="Unassembled WGS sequence"/>
</dbReference>
<proteinExistence type="predicted"/>
<feature type="signal peptide" evidence="1">
    <location>
        <begin position="1"/>
        <end position="28"/>
    </location>
</feature>
<reference evidence="2 4" key="1">
    <citation type="submission" date="2016-01" db="EMBL/GenBank/DDBJ databases">
        <title>Genome sequence of Oerskovia enterophila VJag, an agar and cellulose degrading bacterium.</title>
        <authorList>
            <person name="Poehlein A."/>
            <person name="Jag V."/>
            <person name="Bengelsdorf F."/>
            <person name="Duerre P."/>
            <person name="Daniel R."/>
        </authorList>
    </citation>
    <scope>NUCLEOTIDE SEQUENCE [LARGE SCALE GENOMIC DNA]</scope>
    <source>
        <strain evidence="2 4">VJag</strain>
    </source>
</reference>
<evidence type="ECO:0008006" key="6">
    <source>
        <dbReference type="Google" id="ProtNLM"/>
    </source>
</evidence>
<protein>
    <recommendedName>
        <fullName evidence="6">Lactococcin 972 family bacteriocin</fullName>
    </recommendedName>
</protein>